<evidence type="ECO:0000256" key="1">
    <source>
        <dbReference type="SAM" id="Phobius"/>
    </source>
</evidence>
<dbReference type="EMBL" id="SZNT01000541">
    <property type="protein sequence ID" value="TKH06541.1"/>
    <property type="molecule type" value="Genomic_DNA"/>
</dbReference>
<keyword evidence="1" id="KW-0472">Membrane</keyword>
<dbReference type="RefSeq" id="WP_137024569.1">
    <property type="nucleotide sequence ID" value="NZ_SZNT01000541.1"/>
</dbReference>
<sequence>MKKSSLIINSILGYIAIGVFVIGYIRRIPVYNYTILGFEIDYIILTLGTSFIFGYIYYLEKQLKVPQKALFIGRACFFITLIGSFILEVI</sequence>
<keyword evidence="1" id="KW-0812">Transmembrane</keyword>
<protein>
    <submittedName>
        <fullName evidence="2">Uncharacterized protein</fullName>
    </submittedName>
</protein>
<accession>A0A9X8ZD27</accession>
<feature type="transmembrane region" description="Helical" evidence="1">
    <location>
        <begin position="69"/>
        <end position="87"/>
    </location>
</feature>
<proteinExistence type="predicted"/>
<name>A0A9X8ZD27_9BACI</name>
<feature type="transmembrane region" description="Helical" evidence="1">
    <location>
        <begin position="31"/>
        <end position="57"/>
    </location>
</feature>
<reference evidence="2 3" key="1">
    <citation type="journal article" date="2019" name="Environ. Microbiol.">
        <title>An active ?-lactamase is a part of an orchestrated cell wall stress resistance network of Bacillus subtilis and related rhizosphere species.</title>
        <authorList>
            <person name="Bucher T."/>
            <person name="Keren-Paz A."/>
            <person name="Hausser J."/>
            <person name="Olender T."/>
            <person name="Cytryn E."/>
            <person name="Kolodkin-Gal I."/>
        </authorList>
    </citation>
    <scope>NUCLEOTIDE SEQUENCE [LARGE SCALE GENOMIC DNA]</scope>
    <source>
        <strain evidence="2 3">I4</strain>
    </source>
</reference>
<keyword evidence="1" id="KW-1133">Transmembrane helix</keyword>
<evidence type="ECO:0000313" key="3">
    <source>
        <dbReference type="Proteomes" id="UP000309170"/>
    </source>
</evidence>
<dbReference type="AlphaFoldDB" id="A0A9X8ZD27"/>
<evidence type="ECO:0000313" key="2">
    <source>
        <dbReference type="EMBL" id="TKH06541.1"/>
    </source>
</evidence>
<feature type="transmembrane region" description="Helical" evidence="1">
    <location>
        <begin position="7"/>
        <end position="25"/>
    </location>
</feature>
<dbReference type="Proteomes" id="UP000309170">
    <property type="component" value="Unassembled WGS sequence"/>
</dbReference>
<gene>
    <name evidence="2" type="ORF">FC678_23465</name>
</gene>
<organism evidence="2 3">
    <name type="scientific">Peribacillus simplex</name>
    <dbReference type="NCBI Taxonomy" id="1478"/>
    <lineage>
        <taxon>Bacteria</taxon>
        <taxon>Bacillati</taxon>
        <taxon>Bacillota</taxon>
        <taxon>Bacilli</taxon>
        <taxon>Bacillales</taxon>
        <taxon>Bacillaceae</taxon>
        <taxon>Peribacillus</taxon>
    </lineage>
</organism>
<comment type="caution">
    <text evidence="2">The sequence shown here is derived from an EMBL/GenBank/DDBJ whole genome shotgun (WGS) entry which is preliminary data.</text>
</comment>